<sequence>MVYEKVTPKFVRECTDALEFYDKHGYLPWERPKDISVVKT</sequence>
<accession>A0A0F9FUF1</accession>
<comment type="caution">
    <text evidence="1">The sequence shown here is derived from an EMBL/GenBank/DDBJ whole genome shotgun (WGS) entry which is preliminary data.</text>
</comment>
<dbReference type="EMBL" id="LAZR01022425">
    <property type="protein sequence ID" value="KKL81911.1"/>
    <property type="molecule type" value="Genomic_DNA"/>
</dbReference>
<organism evidence="1">
    <name type="scientific">marine sediment metagenome</name>
    <dbReference type="NCBI Taxonomy" id="412755"/>
    <lineage>
        <taxon>unclassified sequences</taxon>
        <taxon>metagenomes</taxon>
        <taxon>ecological metagenomes</taxon>
    </lineage>
</organism>
<reference evidence="1" key="1">
    <citation type="journal article" date="2015" name="Nature">
        <title>Complex archaea that bridge the gap between prokaryotes and eukaryotes.</title>
        <authorList>
            <person name="Spang A."/>
            <person name="Saw J.H."/>
            <person name="Jorgensen S.L."/>
            <person name="Zaremba-Niedzwiedzka K."/>
            <person name="Martijn J."/>
            <person name="Lind A.E."/>
            <person name="van Eijk R."/>
            <person name="Schleper C."/>
            <person name="Guy L."/>
            <person name="Ettema T.J."/>
        </authorList>
    </citation>
    <scope>NUCLEOTIDE SEQUENCE</scope>
</reference>
<gene>
    <name evidence="1" type="ORF">LCGC14_1990020</name>
</gene>
<protein>
    <submittedName>
        <fullName evidence="1">Uncharacterized protein</fullName>
    </submittedName>
</protein>
<dbReference type="AlphaFoldDB" id="A0A0F9FUF1"/>
<evidence type="ECO:0000313" key="1">
    <source>
        <dbReference type="EMBL" id="KKL81911.1"/>
    </source>
</evidence>
<name>A0A0F9FUF1_9ZZZZ</name>
<proteinExistence type="predicted"/>